<organism evidence="12">
    <name type="scientific">Trieres chinensis</name>
    <name type="common">Marine centric diatom</name>
    <name type="synonym">Odontella sinensis</name>
    <dbReference type="NCBI Taxonomy" id="1514140"/>
    <lineage>
        <taxon>Eukaryota</taxon>
        <taxon>Sar</taxon>
        <taxon>Stramenopiles</taxon>
        <taxon>Ochrophyta</taxon>
        <taxon>Bacillariophyta</taxon>
        <taxon>Mediophyceae</taxon>
        <taxon>Biddulphiophycidae</taxon>
        <taxon>Eupodiscales</taxon>
        <taxon>Parodontellaceae</taxon>
        <taxon>Trieres</taxon>
    </lineage>
</organism>
<evidence type="ECO:0000256" key="5">
    <source>
        <dbReference type="ARBA" id="ARBA00022824"/>
    </source>
</evidence>
<keyword evidence="9" id="KW-0443">Lipid metabolism</keyword>
<evidence type="ECO:0000256" key="1">
    <source>
        <dbReference type="ARBA" id="ARBA00004240"/>
    </source>
</evidence>
<comment type="pathway">
    <text evidence="2">Lipid metabolism; sphingolipid metabolism.</text>
</comment>
<evidence type="ECO:0000256" key="10">
    <source>
        <dbReference type="ARBA" id="ARBA00026112"/>
    </source>
</evidence>
<dbReference type="GO" id="GO:0006666">
    <property type="term" value="P:3-keto-sphinganine metabolic process"/>
    <property type="evidence" value="ECO:0007669"/>
    <property type="project" value="InterPro"/>
</dbReference>
<keyword evidence="8" id="KW-0560">Oxidoreductase</keyword>
<reference evidence="12" key="1">
    <citation type="submission" date="2021-01" db="EMBL/GenBank/DDBJ databases">
        <authorList>
            <person name="Corre E."/>
            <person name="Pelletier E."/>
            <person name="Niang G."/>
            <person name="Scheremetjew M."/>
            <person name="Finn R."/>
            <person name="Kale V."/>
            <person name="Holt S."/>
            <person name="Cochrane G."/>
            <person name="Meng A."/>
            <person name="Brown T."/>
            <person name="Cohen L."/>
        </authorList>
    </citation>
    <scope>NUCLEOTIDE SEQUENCE</scope>
    <source>
        <strain evidence="12">Grunow 1884</strain>
    </source>
</reference>
<dbReference type="PANTHER" id="PTHR43550">
    <property type="entry name" value="3-KETODIHYDROSPHINGOSINE REDUCTASE"/>
    <property type="match status" value="1"/>
</dbReference>
<evidence type="ECO:0000256" key="4">
    <source>
        <dbReference type="ARBA" id="ARBA00022741"/>
    </source>
</evidence>
<comment type="similarity">
    <text evidence="11">Belongs to the short-chain dehydrogenases/reductases (SDR) family.</text>
</comment>
<keyword evidence="7" id="KW-0746">Sphingolipid metabolism</keyword>
<gene>
    <name evidence="12" type="ORF">OSIN01602_LOCUS18581</name>
</gene>
<evidence type="ECO:0000256" key="7">
    <source>
        <dbReference type="ARBA" id="ARBA00022919"/>
    </source>
</evidence>
<protein>
    <recommendedName>
        <fullName evidence="10">3-dehydrosphinganine reductase</fullName>
        <ecNumber evidence="10">1.1.1.102</ecNumber>
    </recommendedName>
</protein>
<dbReference type="PROSITE" id="PS00061">
    <property type="entry name" value="ADH_SHORT"/>
    <property type="match status" value="1"/>
</dbReference>
<dbReference type="EC" id="1.1.1.102" evidence="10"/>
<dbReference type="GO" id="GO:0016020">
    <property type="term" value="C:membrane"/>
    <property type="evidence" value="ECO:0007669"/>
    <property type="project" value="GOC"/>
</dbReference>
<dbReference type="InterPro" id="IPR020904">
    <property type="entry name" value="Sc_DH/Rdtase_CS"/>
</dbReference>
<comment type="subcellular location">
    <subcellularLocation>
        <location evidence="1">Endoplasmic reticulum</location>
    </subcellularLocation>
</comment>
<dbReference type="GO" id="GO:0047560">
    <property type="term" value="F:3-dehydrosphinganine reductase activity"/>
    <property type="evidence" value="ECO:0007669"/>
    <property type="project" value="UniProtKB-EC"/>
</dbReference>
<keyword evidence="5" id="KW-0256">Endoplasmic reticulum</keyword>
<evidence type="ECO:0000256" key="11">
    <source>
        <dbReference type="RuleBase" id="RU000363"/>
    </source>
</evidence>
<dbReference type="PRINTS" id="PR00080">
    <property type="entry name" value="SDRFAMILY"/>
</dbReference>
<evidence type="ECO:0000256" key="6">
    <source>
        <dbReference type="ARBA" id="ARBA00022857"/>
    </source>
</evidence>
<evidence type="ECO:0000313" key="12">
    <source>
        <dbReference type="EMBL" id="CAD9356710.1"/>
    </source>
</evidence>
<dbReference type="GO" id="GO:0000166">
    <property type="term" value="F:nucleotide binding"/>
    <property type="evidence" value="ECO:0007669"/>
    <property type="project" value="UniProtKB-KW"/>
</dbReference>
<evidence type="ECO:0000256" key="9">
    <source>
        <dbReference type="ARBA" id="ARBA00023098"/>
    </source>
</evidence>
<evidence type="ECO:0000256" key="2">
    <source>
        <dbReference type="ARBA" id="ARBA00004760"/>
    </source>
</evidence>
<dbReference type="InterPro" id="IPR036291">
    <property type="entry name" value="NAD(P)-bd_dom_sf"/>
</dbReference>
<evidence type="ECO:0000256" key="8">
    <source>
        <dbReference type="ARBA" id="ARBA00023002"/>
    </source>
</evidence>
<dbReference type="Pfam" id="PF00106">
    <property type="entry name" value="adh_short"/>
    <property type="match status" value="1"/>
</dbReference>
<dbReference type="EMBL" id="HBGO01032263">
    <property type="protein sequence ID" value="CAD9356710.1"/>
    <property type="molecule type" value="Transcribed_RNA"/>
</dbReference>
<dbReference type="GO" id="GO:0005783">
    <property type="term" value="C:endoplasmic reticulum"/>
    <property type="evidence" value="ECO:0007669"/>
    <property type="project" value="UniProtKB-SubCell"/>
</dbReference>
<dbReference type="GO" id="GO:0030148">
    <property type="term" value="P:sphingolipid biosynthetic process"/>
    <property type="evidence" value="ECO:0007669"/>
    <property type="project" value="InterPro"/>
</dbReference>
<sequence length="302" mass="33209">MGFYERKRVLITGGSSGIGRSLGLELASRGADVVLSGRSVPRLVEAVEEMRRAAGVGRDVGDRVLDYAAFDVTNDASVRNGVALATSKLRGRIDILVCCSGLCKCGPICDVPDDAFQSMLDVNYLGHVRVVRAAVPAMKEQGSGDVLLVSSMLGFFGIWGYGAYSASKYAISGFAECLRQEVMLDGVRVKIFYPPTTDTPGLQLENEDKPELTWAMEAENTFTSTYEAKQVARAMADCIPKRKFENVIGWDSWFVFTMYRWFPTLARWMCDGEFLAASKKTETRKEINGNLSQPATDKDKSI</sequence>
<dbReference type="CDD" id="cd08939">
    <property type="entry name" value="KDSR-like_SDR_c"/>
    <property type="match status" value="1"/>
</dbReference>
<name>A0A7S2A4M3_TRICV</name>
<keyword evidence="4" id="KW-0547">Nucleotide-binding</keyword>
<dbReference type="SUPFAM" id="SSF51735">
    <property type="entry name" value="NAD(P)-binding Rossmann-fold domains"/>
    <property type="match status" value="1"/>
</dbReference>
<dbReference type="InterPro" id="IPR002347">
    <property type="entry name" value="SDR_fam"/>
</dbReference>
<accession>A0A7S2A4M3</accession>
<dbReference type="Gene3D" id="3.40.50.720">
    <property type="entry name" value="NAD(P)-binding Rossmann-like Domain"/>
    <property type="match status" value="1"/>
</dbReference>
<dbReference type="AlphaFoldDB" id="A0A7S2A4M3"/>
<dbReference type="InterPro" id="IPR045022">
    <property type="entry name" value="KDSR-like"/>
</dbReference>
<dbReference type="PRINTS" id="PR00081">
    <property type="entry name" value="GDHRDH"/>
</dbReference>
<evidence type="ECO:0000256" key="3">
    <source>
        <dbReference type="ARBA" id="ARBA00004991"/>
    </source>
</evidence>
<dbReference type="PANTHER" id="PTHR43550:SF3">
    <property type="entry name" value="3-KETODIHYDROSPHINGOSINE REDUCTASE"/>
    <property type="match status" value="1"/>
</dbReference>
<comment type="pathway">
    <text evidence="3">Sphingolipid metabolism.</text>
</comment>
<proteinExistence type="inferred from homology"/>
<keyword evidence="6" id="KW-0521">NADP</keyword>